<keyword evidence="2" id="KW-0689">Ribosomal protein</keyword>
<dbReference type="Pfam" id="PF00673">
    <property type="entry name" value="Ribosomal_L5_C"/>
    <property type="match status" value="1"/>
</dbReference>
<dbReference type="GO" id="GO:0005840">
    <property type="term" value="C:ribosome"/>
    <property type="evidence" value="ECO:0007669"/>
    <property type="project" value="UniProtKB-KW"/>
</dbReference>
<dbReference type="GO" id="GO:0006412">
    <property type="term" value="P:translation"/>
    <property type="evidence" value="ECO:0007669"/>
    <property type="project" value="InterPro"/>
</dbReference>
<dbReference type="SUPFAM" id="SSF55282">
    <property type="entry name" value="RL5-like"/>
    <property type="match status" value="1"/>
</dbReference>
<name>A0A367L1B4_9HYPO</name>
<dbReference type="Proteomes" id="UP000253664">
    <property type="component" value="Unassembled WGS sequence"/>
</dbReference>
<evidence type="ECO:0000256" key="1">
    <source>
        <dbReference type="ARBA" id="ARBA00008553"/>
    </source>
</evidence>
<evidence type="ECO:0008006" key="9">
    <source>
        <dbReference type="Google" id="ProtNLM"/>
    </source>
</evidence>
<reference evidence="7 8" key="1">
    <citation type="journal article" date="2015" name="BMC Genomics">
        <title>Insights from the genome of Ophiocordyceps polyrhachis-furcata to pathogenicity and host specificity in insect fungi.</title>
        <authorList>
            <person name="Wichadakul D."/>
            <person name="Kobmoo N."/>
            <person name="Ingsriswang S."/>
            <person name="Tangphatsornruang S."/>
            <person name="Chantasingh D."/>
            <person name="Luangsa-ard J.J."/>
            <person name="Eurwilaichitr L."/>
        </authorList>
    </citation>
    <scope>NUCLEOTIDE SEQUENCE [LARGE SCALE GENOMIC DNA]</scope>
    <source>
        <strain evidence="7 8">BCC 54312</strain>
    </source>
</reference>
<dbReference type="AlphaFoldDB" id="A0A367L1B4"/>
<proteinExistence type="inferred from homology"/>
<dbReference type="InterPro" id="IPR002132">
    <property type="entry name" value="Ribosomal_uL5"/>
</dbReference>
<comment type="caution">
    <text evidence="7">The sequence shown here is derived from an EMBL/GenBank/DDBJ whole genome shotgun (WGS) entry which is preliminary data.</text>
</comment>
<accession>A0A367L1B4</accession>
<dbReference type="InterPro" id="IPR022803">
    <property type="entry name" value="Ribosomal_uL5_dom_sf"/>
</dbReference>
<dbReference type="Gene3D" id="3.30.1440.10">
    <property type="match status" value="1"/>
</dbReference>
<feature type="domain" description="Large ribosomal subunit protein uL5 C-terminal" evidence="6">
    <location>
        <begin position="254"/>
        <end position="351"/>
    </location>
</feature>
<dbReference type="PANTHER" id="PTHR11994">
    <property type="entry name" value="60S RIBOSOMAL PROTEIN L11-RELATED"/>
    <property type="match status" value="1"/>
</dbReference>
<comment type="similarity">
    <text evidence="1">Belongs to the universal ribosomal protein uL5 family.</text>
</comment>
<dbReference type="GO" id="GO:1990904">
    <property type="term" value="C:ribonucleoprotein complex"/>
    <property type="evidence" value="ECO:0007669"/>
    <property type="project" value="UniProtKB-KW"/>
</dbReference>
<evidence type="ECO:0000256" key="4">
    <source>
        <dbReference type="SAM" id="MobiDB-lite"/>
    </source>
</evidence>
<protein>
    <recommendedName>
        <fullName evidence="9">Ribosomal protein L5 C-terminal domain-containing protein</fullName>
    </recommendedName>
</protein>
<sequence>MAAAARDGLRVARALGRPCAPTITPALRRRAATAAKSSPDWTDLESTSSFTSPAPGPELVKEFDEANQKRWTAMENRELKLPGNRYQYHPPKFYRGPLHPIQIPKPSDSIARDFVPGPFNYPRLKHTYESTIAADLVTLNYSHVPLGTVVPKSRKGTLRSWDDSSPYFKNRPLRRPRGTSSSRQALVERKISWHNIPEIRAVTLHAFAPLSGSDKEYLHVARAVLQAISGQFPDVTSIKTNVSQWGIKKGKKGGAVVTLRGAQAYEFVDKLVTLVLPKIKDWPGIKGTSGDSSGNLGLGIEPQWMLYFPEIEYNYDMFPEPLVPGLHIIMHTSATSDRQGRLLLQALGFPFYDVRKKGRTNAGLRQWR</sequence>
<dbReference type="InterPro" id="IPR031309">
    <property type="entry name" value="Ribosomal_uL5_C"/>
</dbReference>
<evidence type="ECO:0000259" key="6">
    <source>
        <dbReference type="Pfam" id="PF00673"/>
    </source>
</evidence>
<gene>
    <name evidence="7" type="ORF">L249_6306</name>
</gene>
<evidence type="ECO:0000259" key="5">
    <source>
        <dbReference type="Pfam" id="PF00281"/>
    </source>
</evidence>
<evidence type="ECO:0000256" key="3">
    <source>
        <dbReference type="ARBA" id="ARBA00023274"/>
    </source>
</evidence>
<evidence type="ECO:0000313" key="7">
    <source>
        <dbReference type="EMBL" id="RCI08215.1"/>
    </source>
</evidence>
<dbReference type="STRING" id="1330021.A0A367L1B4"/>
<feature type="region of interest" description="Disordered" evidence="4">
    <location>
        <begin position="34"/>
        <end position="58"/>
    </location>
</feature>
<dbReference type="EMBL" id="LKCN02000021">
    <property type="protein sequence ID" value="RCI08215.1"/>
    <property type="molecule type" value="Genomic_DNA"/>
</dbReference>
<dbReference type="GO" id="GO:0003735">
    <property type="term" value="F:structural constituent of ribosome"/>
    <property type="evidence" value="ECO:0007669"/>
    <property type="project" value="InterPro"/>
</dbReference>
<evidence type="ECO:0000313" key="8">
    <source>
        <dbReference type="Proteomes" id="UP000253664"/>
    </source>
</evidence>
<dbReference type="OrthoDB" id="539541at2759"/>
<keyword evidence="3" id="KW-0687">Ribonucleoprotein</keyword>
<evidence type="ECO:0000256" key="2">
    <source>
        <dbReference type="ARBA" id="ARBA00022980"/>
    </source>
</evidence>
<dbReference type="Pfam" id="PF00281">
    <property type="entry name" value="Ribosomal_L5"/>
    <property type="match status" value="1"/>
</dbReference>
<keyword evidence="8" id="KW-1185">Reference proteome</keyword>
<organism evidence="7 8">
    <name type="scientific">Ophiocordyceps polyrhachis-furcata BCC 54312</name>
    <dbReference type="NCBI Taxonomy" id="1330021"/>
    <lineage>
        <taxon>Eukaryota</taxon>
        <taxon>Fungi</taxon>
        <taxon>Dikarya</taxon>
        <taxon>Ascomycota</taxon>
        <taxon>Pezizomycotina</taxon>
        <taxon>Sordariomycetes</taxon>
        <taxon>Hypocreomycetidae</taxon>
        <taxon>Hypocreales</taxon>
        <taxon>Ophiocordycipitaceae</taxon>
        <taxon>Ophiocordyceps</taxon>
    </lineage>
</organism>
<dbReference type="InterPro" id="IPR031310">
    <property type="entry name" value="Ribosomal_uL5_N"/>
</dbReference>
<feature type="domain" description="Large ribosomal subunit protein uL5 N-terminal" evidence="5">
    <location>
        <begin position="194"/>
        <end position="248"/>
    </location>
</feature>